<gene>
    <name evidence="1" type="ORF">A2V80_01805</name>
</gene>
<dbReference type="AlphaFoldDB" id="A0A1F7XAI4"/>
<dbReference type="EMBL" id="MGFU01000045">
    <property type="protein sequence ID" value="OGM12024.1"/>
    <property type="molecule type" value="Genomic_DNA"/>
</dbReference>
<dbReference type="Proteomes" id="UP000179013">
    <property type="component" value="Unassembled WGS sequence"/>
</dbReference>
<proteinExistence type="predicted"/>
<protein>
    <submittedName>
        <fullName evidence="1">Uncharacterized protein</fullName>
    </submittedName>
</protein>
<name>A0A1F7XAI4_9BACT</name>
<evidence type="ECO:0000313" key="2">
    <source>
        <dbReference type="Proteomes" id="UP000179013"/>
    </source>
</evidence>
<comment type="caution">
    <text evidence="1">The sequence shown here is derived from an EMBL/GenBank/DDBJ whole genome shotgun (WGS) entry which is preliminary data.</text>
</comment>
<organism evidence="1 2">
    <name type="scientific">Candidatus Woesebacteria bacterium RBG_16_39_8b</name>
    <dbReference type="NCBI Taxonomy" id="1802482"/>
    <lineage>
        <taxon>Bacteria</taxon>
        <taxon>Candidatus Woeseibacteriota</taxon>
    </lineage>
</organism>
<evidence type="ECO:0000313" key="1">
    <source>
        <dbReference type="EMBL" id="OGM12024.1"/>
    </source>
</evidence>
<accession>A0A1F7XAI4</accession>
<reference evidence="1 2" key="1">
    <citation type="journal article" date="2016" name="Nat. Commun.">
        <title>Thousands of microbial genomes shed light on interconnected biogeochemical processes in an aquifer system.</title>
        <authorList>
            <person name="Anantharaman K."/>
            <person name="Brown C.T."/>
            <person name="Hug L.A."/>
            <person name="Sharon I."/>
            <person name="Castelle C.J."/>
            <person name="Probst A.J."/>
            <person name="Thomas B.C."/>
            <person name="Singh A."/>
            <person name="Wilkins M.J."/>
            <person name="Karaoz U."/>
            <person name="Brodie E.L."/>
            <person name="Williams K.H."/>
            <person name="Hubbard S.S."/>
            <person name="Banfield J.F."/>
        </authorList>
    </citation>
    <scope>NUCLEOTIDE SEQUENCE [LARGE SCALE GENOMIC DNA]</scope>
</reference>
<sequence length="90" mass="10137">MADSFREKDRKKESTMNAMLSALKGAGLVTRVWVEAGGKKVMKDLGDWSPTYPRPKVDESSQLVGYVYDVPKEDVPAIKSLLREQRIPCH</sequence>